<dbReference type="PANTHER" id="PTHR43757:SF11">
    <property type="entry name" value="SARCOSINE DEHYDROGENASE"/>
    <property type="match status" value="1"/>
</dbReference>
<dbReference type="AlphaFoldDB" id="A0AAD9P5V3"/>
<dbReference type="FunFam" id="3.30.1360.120:FF:000023">
    <property type="entry name" value="Sarcosine dehydrogenase"/>
    <property type="match status" value="1"/>
</dbReference>
<evidence type="ECO:0000313" key="6">
    <source>
        <dbReference type="EMBL" id="KAK2188591.1"/>
    </source>
</evidence>
<dbReference type="Gene3D" id="3.30.9.10">
    <property type="entry name" value="D-Amino Acid Oxidase, subunit A, domain 2"/>
    <property type="match status" value="1"/>
</dbReference>
<dbReference type="InterPro" id="IPR028896">
    <property type="entry name" value="GcvT/YgfZ/DmdA"/>
</dbReference>
<dbReference type="InterPro" id="IPR032503">
    <property type="entry name" value="FAO_M"/>
</dbReference>
<dbReference type="Proteomes" id="UP001209878">
    <property type="component" value="Unassembled WGS sequence"/>
</dbReference>
<dbReference type="Gene3D" id="3.50.50.60">
    <property type="entry name" value="FAD/NAD(P)-binding domain"/>
    <property type="match status" value="1"/>
</dbReference>
<dbReference type="Gene3D" id="3.30.70.1400">
    <property type="entry name" value="Aminomethyltransferase beta-barrel domains"/>
    <property type="match status" value="1"/>
</dbReference>
<protein>
    <recommendedName>
        <fullName evidence="8">Sarcosine dehydrogenase</fullName>
    </recommendedName>
</protein>
<gene>
    <name evidence="6" type="ORF">NP493_127g01000</name>
</gene>
<evidence type="ECO:0000259" key="5">
    <source>
        <dbReference type="Pfam" id="PF16350"/>
    </source>
</evidence>
<dbReference type="PANTHER" id="PTHR43757">
    <property type="entry name" value="AMINOMETHYLTRANSFERASE"/>
    <property type="match status" value="1"/>
</dbReference>
<dbReference type="InterPro" id="IPR027266">
    <property type="entry name" value="TrmE/GcvT-like"/>
</dbReference>
<organism evidence="6 7">
    <name type="scientific">Ridgeia piscesae</name>
    <name type="common">Tubeworm</name>
    <dbReference type="NCBI Taxonomy" id="27915"/>
    <lineage>
        <taxon>Eukaryota</taxon>
        <taxon>Metazoa</taxon>
        <taxon>Spiralia</taxon>
        <taxon>Lophotrochozoa</taxon>
        <taxon>Annelida</taxon>
        <taxon>Polychaeta</taxon>
        <taxon>Sedentaria</taxon>
        <taxon>Canalipalpata</taxon>
        <taxon>Sabellida</taxon>
        <taxon>Siboglinidae</taxon>
        <taxon>Ridgeia</taxon>
    </lineage>
</organism>
<dbReference type="Pfam" id="PF08669">
    <property type="entry name" value="GCV_T_C"/>
    <property type="match status" value="1"/>
</dbReference>
<dbReference type="FunFam" id="2.40.30.110:FF:000008">
    <property type="entry name" value="Sarcosine dehydrogenase"/>
    <property type="match status" value="1"/>
</dbReference>
<dbReference type="InterPro" id="IPR006222">
    <property type="entry name" value="GCVT_N"/>
</dbReference>
<proteinExistence type="inferred from homology"/>
<dbReference type="SUPFAM" id="SSF51905">
    <property type="entry name" value="FAD/NAD(P)-binding domain"/>
    <property type="match status" value="1"/>
</dbReference>
<comment type="similarity">
    <text evidence="1">Belongs to the GcvT family.</text>
</comment>
<dbReference type="SUPFAM" id="SSF101790">
    <property type="entry name" value="Aminomethyltransferase beta-barrel domain"/>
    <property type="match status" value="1"/>
</dbReference>
<feature type="domain" description="FAD dependent oxidoreductase" evidence="2">
    <location>
        <begin position="62"/>
        <end position="420"/>
    </location>
</feature>
<dbReference type="SUPFAM" id="SSF103025">
    <property type="entry name" value="Folate-binding domain"/>
    <property type="match status" value="1"/>
</dbReference>
<dbReference type="EMBL" id="JAODUO010000127">
    <property type="protein sequence ID" value="KAK2188591.1"/>
    <property type="molecule type" value="Genomic_DNA"/>
</dbReference>
<feature type="domain" description="GCVT N-terminal" evidence="3">
    <location>
        <begin position="481"/>
        <end position="793"/>
    </location>
</feature>
<accession>A0AAD9P5V3</accession>
<dbReference type="Pfam" id="PF01571">
    <property type="entry name" value="GCV_T"/>
    <property type="match status" value="1"/>
</dbReference>
<reference evidence="6" key="1">
    <citation type="journal article" date="2023" name="Mol. Biol. Evol.">
        <title>Third-Generation Sequencing Reveals the Adaptive Role of the Epigenome in Three Deep-Sea Polychaetes.</title>
        <authorList>
            <person name="Perez M."/>
            <person name="Aroh O."/>
            <person name="Sun Y."/>
            <person name="Lan Y."/>
            <person name="Juniper S.K."/>
            <person name="Young C.R."/>
            <person name="Angers B."/>
            <person name="Qian P.Y."/>
        </authorList>
    </citation>
    <scope>NUCLEOTIDE SEQUENCE</scope>
    <source>
        <strain evidence="6">R07B-5</strain>
    </source>
</reference>
<feature type="domain" description="Aminomethyltransferase C-terminal" evidence="4">
    <location>
        <begin position="814"/>
        <end position="898"/>
    </location>
</feature>
<dbReference type="SUPFAM" id="SSF54373">
    <property type="entry name" value="FAD-linked reductases, C-terminal domain"/>
    <property type="match status" value="1"/>
</dbReference>
<evidence type="ECO:0000259" key="4">
    <source>
        <dbReference type="Pfam" id="PF08669"/>
    </source>
</evidence>
<dbReference type="InterPro" id="IPR013977">
    <property type="entry name" value="GcvT_C"/>
</dbReference>
<evidence type="ECO:0000313" key="7">
    <source>
        <dbReference type="Proteomes" id="UP001209878"/>
    </source>
</evidence>
<keyword evidence="7" id="KW-1185">Reference proteome</keyword>
<evidence type="ECO:0000259" key="3">
    <source>
        <dbReference type="Pfam" id="PF01571"/>
    </source>
</evidence>
<feature type="domain" description="FAD dependent oxidoreductase central" evidence="5">
    <location>
        <begin position="423"/>
        <end position="478"/>
    </location>
</feature>
<dbReference type="Pfam" id="PF01266">
    <property type="entry name" value="DAO"/>
    <property type="match status" value="1"/>
</dbReference>
<dbReference type="InterPro" id="IPR036188">
    <property type="entry name" value="FAD/NAD-bd_sf"/>
</dbReference>
<evidence type="ECO:0008006" key="8">
    <source>
        <dbReference type="Google" id="ProtNLM"/>
    </source>
</evidence>
<dbReference type="Gene3D" id="3.30.1360.120">
    <property type="entry name" value="Probable tRNA modification gtpase trme, domain 1"/>
    <property type="match status" value="1"/>
</dbReference>
<dbReference type="InterPro" id="IPR029043">
    <property type="entry name" value="GcvT/YgfZ_C"/>
</dbReference>
<dbReference type="Gene3D" id="2.40.30.110">
    <property type="entry name" value="Aminomethyltransferase beta-barrel domains"/>
    <property type="match status" value="1"/>
</dbReference>
<sequence>MIPVATMLRLCTGSTRNASRDVCQSLSWLAPKMMIPTGSLDGRKYTTDGRGETEEAIPPTADVVIIGGGVIGCSALYHLAKMGMTNTVLLEKAQLTAGTTWHTAGLVWSLRPSDTEVQLLHRSIELMETLEEETGVNPGWINNGGLFIASTKERLDEYKRLMTLGRAFDTEAHVLTPAETKQLYPLMNVADVYGSLYSPADGTIDPAGYCTALARAATNLGARVVSPCGVTGARVETDDYGTRRVTGVYTDRGTIRTSVIVNCAGVWARAVGRPAGVEVPLVAMKHAYVVTEKIDGIQHMPNVRDHDASVYLKLQGDALCVGGYEQNPVFWEKVEDEFAFSLFELDWDVFSSNIQGAINRVPAIEKTGVKSTVCGPESFTADHKPLMGETPEVRGYYLGCGFNSSGMMLSGGCGEQLAKWVMDGRPELDMYSYDIRRFPVSLTANSRWLRERSHEAYAKNYSIVYPHDEPLAGRNMRRDALHQVLKEAGCIFQERHGWERPGWFNLSGPAVPEDYDYYGQYGHQPNSAKGYIEHLKMDYTFDFPPHHRIIGNECVACREKAALFNMSYFGKYYLVGRDAPKAADWLFSNDVRKDPGSTVYSCMLNRRGGVEADLTVSVLSPGTDTGPHDFDGRGFYVAVGGGLAQHALGHMQDVLADSRLDCRLVDVSETMAMLSVQGPRSRQILQSLTDADLSDAAFPFSSHKVVEVAGHGVRAMRLTFVGELGWELHVPSSSAVEVYQAVMEAGAQYGLINAGYRAIDSLSIEKGYRHWHEDLRADDTPLESGLAFTCKLKSDVAFLGREALERQKKEGVRKRIACFTVDKHVPLHGLEAIKRDGKVAGFIRRADYAHALDKSIAYGYVTRDDGEAVTMDYLRSGTYQLEHMGELVAATLHTKSPFDPSNERVKGRYGLSVGSQ</sequence>
<dbReference type="InterPro" id="IPR006076">
    <property type="entry name" value="FAD-dep_OxRdtase"/>
</dbReference>
<dbReference type="FunFam" id="3.50.50.60:FF:000769">
    <property type="entry name" value="Sarcosine dehydrogenase"/>
    <property type="match status" value="1"/>
</dbReference>
<evidence type="ECO:0000259" key="2">
    <source>
        <dbReference type="Pfam" id="PF01266"/>
    </source>
</evidence>
<name>A0AAD9P5V3_RIDPI</name>
<dbReference type="Pfam" id="PF16350">
    <property type="entry name" value="FAO_M"/>
    <property type="match status" value="1"/>
</dbReference>
<evidence type="ECO:0000256" key="1">
    <source>
        <dbReference type="ARBA" id="ARBA00008609"/>
    </source>
</evidence>
<dbReference type="GO" id="GO:0005739">
    <property type="term" value="C:mitochondrion"/>
    <property type="evidence" value="ECO:0007669"/>
    <property type="project" value="TreeGrafter"/>
</dbReference>
<comment type="caution">
    <text evidence="6">The sequence shown here is derived from an EMBL/GenBank/DDBJ whole genome shotgun (WGS) entry which is preliminary data.</text>
</comment>